<comment type="subcellular location">
    <subcellularLocation>
        <location evidence="1">Membrane</location>
    </subcellularLocation>
</comment>
<dbReference type="STRING" id="6412.T1EXG2"/>
<dbReference type="KEGG" id="hro:HELRODRAFT_165917"/>
<keyword evidence="8" id="KW-1185">Reference proteome</keyword>
<keyword evidence="2" id="KW-0812">Transmembrane</keyword>
<dbReference type="Gene3D" id="1.20.1070.10">
    <property type="entry name" value="Rhodopsin 7-helix transmembrane proteins"/>
    <property type="match status" value="1"/>
</dbReference>
<dbReference type="InParanoid" id="T1EXG2"/>
<evidence type="ECO:0000256" key="3">
    <source>
        <dbReference type="ARBA" id="ARBA00022989"/>
    </source>
</evidence>
<dbReference type="GO" id="GO:0004930">
    <property type="term" value="F:G protein-coupled receptor activity"/>
    <property type="evidence" value="ECO:0007669"/>
    <property type="project" value="InterPro"/>
</dbReference>
<evidence type="ECO:0000256" key="4">
    <source>
        <dbReference type="ARBA" id="ARBA00023136"/>
    </source>
</evidence>
<evidence type="ECO:0000259" key="5">
    <source>
        <dbReference type="PROSITE" id="PS50262"/>
    </source>
</evidence>
<dbReference type="Proteomes" id="UP000015101">
    <property type="component" value="Unassembled WGS sequence"/>
</dbReference>
<dbReference type="InterPro" id="IPR052954">
    <property type="entry name" value="GPCR-Ligand_Int"/>
</dbReference>
<dbReference type="Pfam" id="PF00001">
    <property type="entry name" value="7tm_1"/>
    <property type="match status" value="1"/>
</dbReference>
<name>T1EXG2_HELRO</name>
<evidence type="ECO:0000313" key="7">
    <source>
        <dbReference type="EnsemblMetazoa" id="HelroP165917"/>
    </source>
</evidence>
<dbReference type="GeneID" id="20201262"/>
<dbReference type="EnsemblMetazoa" id="HelroT165917">
    <property type="protein sequence ID" value="HelroP165917"/>
    <property type="gene ID" value="HelroG165917"/>
</dbReference>
<gene>
    <name evidence="7" type="primary">20201262</name>
    <name evidence="6" type="ORF">HELRODRAFT_165917</name>
</gene>
<evidence type="ECO:0000256" key="1">
    <source>
        <dbReference type="ARBA" id="ARBA00004370"/>
    </source>
</evidence>
<evidence type="ECO:0000313" key="6">
    <source>
        <dbReference type="EMBL" id="ESN90274.1"/>
    </source>
</evidence>
<dbReference type="PROSITE" id="PS50262">
    <property type="entry name" value="G_PROTEIN_RECEP_F1_2"/>
    <property type="match status" value="1"/>
</dbReference>
<feature type="domain" description="G-protein coupled receptors family 1 profile" evidence="5">
    <location>
        <begin position="86"/>
        <end position="190"/>
    </location>
</feature>
<accession>T1EXG2</accession>
<reference evidence="6 8" key="2">
    <citation type="journal article" date="2013" name="Nature">
        <title>Insights into bilaterian evolution from three spiralian genomes.</title>
        <authorList>
            <person name="Simakov O."/>
            <person name="Marletaz F."/>
            <person name="Cho S.J."/>
            <person name="Edsinger-Gonzales E."/>
            <person name="Havlak P."/>
            <person name="Hellsten U."/>
            <person name="Kuo D.H."/>
            <person name="Larsson T."/>
            <person name="Lv J."/>
            <person name="Arendt D."/>
            <person name="Savage R."/>
            <person name="Osoegawa K."/>
            <person name="de Jong P."/>
            <person name="Grimwood J."/>
            <person name="Chapman J.A."/>
            <person name="Shapiro H."/>
            <person name="Aerts A."/>
            <person name="Otillar R.P."/>
            <person name="Terry A.Y."/>
            <person name="Boore J.L."/>
            <person name="Grigoriev I.V."/>
            <person name="Lindberg D.R."/>
            <person name="Seaver E.C."/>
            <person name="Weisblat D.A."/>
            <person name="Putnam N.H."/>
            <person name="Rokhsar D.S."/>
        </authorList>
    </citation>
    <scope>NUCLEOTIDE SEQUENCE</scope>
</reference>
<sequence>MKKDGDVCNPICIRVEIVNLLLLCLSHTAFLSWSCRWIQVSPRNFETSSEHCPHSMLAVRIPNTSASYTHYRMPYGRPLTDVCSNTGVWLTVTFTFERYIGVQYPIKGRIWCTCERARKLVGVVFTVALLLTLPEFFEKKASYYSYYSSRLEQNVTRCNVTDREVVANLLKSLGYYKMNQESDCLVSYKF</sequence>
<proteinExistence type="predicted"/>
<dbReference type="SUPFAM" id="SSF81321">
    <property type="entry name" value="Family A G protein-coupled receptor-like"/>
    <property type="match status" value="1"/>
</dbReference>
<dbReference type="GO" id="GO:0016020">
    <property type="term" value="C:membrane"/>
    <property type="evidence" value="ECO:0007669"/>
    <property type="project" value="UniProtKB-SubCell"/>
</dbReference>
<keyword evidence="4" id="KW-0472">Membrane</keyword>
<dbReference type="AlphaFoldDB" id="T1EXG2"/>
<reference evidence="7" key="3">
    <citation type="submission" date="2015-06" db="UniProtKB">
        <authorList>
            <consortium name="EnsemblMetazoa"/>
        </authorList>
    </citation>
    <scope>IDENTIFICATION</scope>
</reference>
<dbReference type="InterPro" id="IPR000276">
    <property type="entry name" value="GPCR_Rhodpsn"/>
</dbReference>
<dbReference type="OrthoDB" id="10011262at2759"/>
<reference evidence="8" key="1">
    <citation type="submission" date="2012-12" db="EMBL/GenBank/DDBJ databases">
        <authorList>
            <person name="Hellsten U."/>
            <person name="Grimwood J."/>
            <person name="Chapman J.A."/>
            <person name="Shapiro H."/>
            <person name="Aerts A."/>
            <person name="Otillar R.P."/>
            <person name="Terry A.Y."/>
            <person name="Boore J.L."/>
            <person name="Simakov O."/>
            <person name="Marletaz F."/>
            <person name="Cho S.-J."/>
            <person name="Edsinger-Gonzales E."/>
            <person name="Havlak P."/>
            <person name="Kuo D.-H."/>
            <person name="Larsson T."/>
            <person name="Lv J."/>
            <person name="Arendt D."/>
            <person name="Savage R."/>
            <person name="Osoegawa K."/>
            <person name="de Jong P."/>
            <person name="Lindberg D.R."/>
            <person name="Seaver E.C."/>
            <person name="Weisblat D.A."/>
            <person name="Putnam N.H."/>
            <person name="Grigoriev I.V."/>
            <person name="Rokhsar D.S."/>
        </authorList>
    </citation>
    <scope>NUCLEOTIDE SEQUENCE</scope>
</reference>
<dbReference type="EMBL" id="AMQM01002209">
    <property type="status" value="NOT_ANNOTATED_CDS"/>
    <property type="molecule type" value="Genomic_DNA"/>
</dbReference>
<dbReference type="HOGENOM" id="CLU_1429478_0_0_1"/>
<dbReference type="InterPro" id="IPR017452">
    <property type="entry name" value="GPCR_Rhodpsn_7TM"/>
</dbReference>
<evidence type="ECO:0000313" key="8">
    <source>
        <dbReference type="Proteomes" id="UP000015101"/>
    </source>
</evidence>
<dbReference type="CTD" id="20201262"/>
<organism evidence="7 8">
    <name type="scientific">Helobdella robusta</name>
    <name type="common">Californian leech</name>
    <dbReference type="NCBI Taxonomy" id="6412"/>
    <lineage>
        <taxon>Eukaryota</taxon>
        <taxon>Metazoa</taxon>
        <taxon>Spiralia</taxon>
        <taxon>Lophotrochozoa</taxon>
        <taxon>Annelida</taxon>
        <taxon>Clitellata</taxon>
        <taxon>Hirudinea</taxon>
        <taxon>Rhynchobdellida</taxon>
        <taxon>Glossiphoniidae</taxon>
        <taxon>Helobdella</taxon>
    </lineage>
</organism>
<dbReference type="PANTHER" id="PTHR46641:SF2">
    <property type="entry name" value="FMRFAMIDE RECEPTOR"/>
    <property type="match status" value="1"/>
</dbReference>
<dbReference type="EMBL" id="KB097753">
    <property type="protein sequence ID" value="ESN90274.1"/>
    <property type="molecule type" value="Genomic_DNA"/>
</dbReference>
<dbReference type="PANTHER" id="PTHR46641">
    <property type="entry name" value="FMRFAMIDE RECEPTOR-RELATED"/>
    <property type="match status" value="1"/>
</dbReference>
<keyword evidence="3" id="KW-1133">Transmembrane helix</keyword>
<dbReference type="RefSeq" id="XP_009031235.1">
    <property type="nucleotide sequence ID" value="XM_009032987.1"/>
</dbReference>
<evidence type="ECO:0000256" key="2">
    <source>
        <dbReference type="ARBA" id="ARBA00022692"/>
    </source>
</evidence>
<protein>
    <recommendedName>
        <fullName evidence="5">G-protein coupled receptors family 1 profile domain-containing protein</fullName>
    </recommendedName>
</protein>